<dbReference type="PROSITE" id="PS51059">
    <property type="entry name" value="PARP_CATALYTIC"/>
    <property type="match status" value="1"/>
</dbReference>
<dbReference type="GO" id="GO:1990404">
    <property type="term" value="F:NAD+-protein mono-ADP-ribosyltransferase activity"/>
    <property type="evidence" value="ECO:0007669"/>
    <property type="project" value="Ensembl"/>
</dbReference>
<evidence type="ECO:0000256" key="9">
    <source>
        <dbReference type="SAM" id="MobiDB-lite"/>
    </source>
</evidence>
<dbReference type="InterPro" id="IPR001357">
    <property type="entry name" value="BRCT_dom"/>
</dbReference>
<dbReference type="SUPFAM" id="SSF52113">
    <property type="entry name" value="BRCT domain"/>
    <property type="match status" value="1"/>
</dbReference>
<dbReference type="Gene3D" id="1.20.142.10">
    <property type="entry name" value="Poly(ADP-ribose) polymerase, regulatory domain"/>
    <property type="match status" value="1"/>
</dbReference>
<dbReference type="SMART" id="SM00609">
    <property type="entry name" value="VIT"/>
    <property type="match status" value="1"/>
</dbReference>
<feature type="domain" description="PARP catalytic" evidence="12">
    <location>
        <begin position="392"/>
        <end position="597"/>
    </location>
</feature>
<evidence type="ECO:0000256" key="6">
    <source>
        <dbReference type="ARBA" id="ARBA00023242"/>
    </source>
</evidence>
<reference evidence="15" key="1">
    <citation type="journal article" date="2015" name="Genome Biol. Evol.">
        <title>Physical Mapping and Refinement of the Painted Turtle Genome (Chrysemys picta) Inform Amniote Genome Evolution and Challenge Turtle-Bird Chromosomal Conservation.</title>
        <authorList>
            <person name="Badenhorst D."/>
            <person name="Hillier L.W."/>
            <person name="Literman R."/>
            <person name="Montiel E.E."/>
            <person name="Radhakrishnan S."/>
            <person name="Shen Y."/>
            <person name="Minx P."/>
            <person name="Janes D.E."/>
            <person name="Warren W.C."/>
            <person name="Edwards S.V."/>
            <person name="Valenzuela N."/>
        </authorList>
    </citation>
    <scope>NUCLEOTIDE SEQUENCE [LARGE SCALE GENOMIC DNA]</scope>
</reference>
<dbReference type="GO" id="GO:0016779">
    <property type="term" value="F:nucleotidyltransferase activity"/>
    <property type="evidence" value="ECO:0007669"/>
    <property type="project" value="UniProtKB-KW"/>
</dbReference>
<dbReference type="PANTHER" id="PTHR46530:SF1">
    <property type="entry name" value="PROTEIN MONO-ADP-RIBOSYLTRANSFERASE PARP4"/>
    <property type="match status" value="1"/>
</dbReference>
<keyword evidence="4" id="KW-0548">Nucleotidyltransferase</keyword>
<comment type="similarity">
    <text evidence="7">Belongs to the ARTD/PARP family.</text>
</comment>
<dbReference type="EC" id="2.4.2.-" evidence="8"/>
<evidence type="ECO:0000313" key="15">
    <source>
        <dbReference type="Ensembl" id="ENSCPBP00000029662.1"/>
    </source>
</evidence>
<evidence type="ECO:0000256" key="3">
    <source>
        <dbReference type="ARBA" id="ARBA00022679"/>
    </source>
</evidence>
<feature type="compositionally biased region" description="Basic and acidic residues" evidence="9">
    <location>
        <begin position="95"/>
        <end position="132"/>
    </location>
</feature>
<dbReference type="Pfam" id="PF26166">
    <property type="entry name" value="WGR-like_PARP4"/>
    <property type="match status" value="1"/>
</dbReference>
<dbReference type="SUPFAM" id="SSF56399">
    <property type="entry name" value="ADP-ribosylation"/>
    <property type="match status" value="1"/>
</dbReference>
<evidence type="ECO:0000313" key="16">
    <source>
        <dbReference type="Proteomes" id="UP000694380"/>
    </source>
</evidence>
<dbReference type="InterPro" id="IPR002035">
    <property type="entry name" value="VWF_A"/>
</dbReference>
<evidence type="ECO:0000259" key="11">
    <source>
        <dbReference type="PROSITE" id="PS50234"/>
    </source>
</evidence>
<keyword evidence="6" id="KW-0539">Nucleus</keyword>
<dbReference type="PANTHER" id="PTHR46530">
    <property type="entry name" value="PROTEIN MONO-ADP-RIBOSYLTRANSFERASE PARP4"/>
    <property type="match status" value="1"/>
</dbReference>
<accession>A0A8C3I7M3</accession>
<dbReference type="CDD" id="cd01437">
    <property type="entry name" value="parp_like"/>
    <property type="match status" value="1"/>
</dbReference>
<evidence type="ECO:0000256" key="5">
    <source>
        <dbReference type="ARBA" id="ARBA00023027"/>
    </source>
</evidence>
<dbReference type="Pfam" id="PF00533">
    <property type="entry name" value="BRCT"/>
    <property type="match status" value="1"/>
</dbReference>
<organism evidence="15 16">
    <name type="scientific">Chrysemys picta bellii</name>
    <name type="common">Western painted turtle</name>
    <name type="synonym">Emys bellii</name>
    <dbReference type="NCBI Taxonomy" id="8478"/>
    <lineage>
        <taxon>Eukaryota</taxon>
        <taxon>Metazoa</taxon>
        <taxon>Chordata</taxon>
        <taxon>Craniata</taxon>
        <taxon>Vertebrata</taxon>
        <taxon>Euteleostomi</taxon>
        <taxon>Archelosauria</taxon>
        <taxon>Testudinata</taxon>
        <taxon>Testudines</taxon>
        <taxon>Cryptodira</taxon>
        <taxon>Durocryptodira</taxon>
        <taxon>Testudinoidea</taxon>
        <taxon>Emydidae</taxon>
        <taxon>Chrysemys</taxon>
    </lineage>
</organism>
<dbReference type="Ensembl" id="ENSCPBT00000034908.1">
    <property type="protein sequence ID" value="ENSCPBP00000029662.1"/>
    <property type="gene ID" value="ENSCPBG00000020893.1"/>
</dbReference>
<sequence length="1860" mass="206806">MTVAIFANCVFFLKVKHLPIQEKNRLRTCIKENGGIIYFVLNHECTHVIVDNVAVLSSYHLKTIEKYRLPIVSADFVWKSAEEGKLLPIDDYESSKSLEDSSDQKPSHYGEKNHSSSEHDIKEKQDATEKNENCGPDHTPLEVSESSVGPNMESIRFYTENDQDIPYFPQDFEVAKYDALEKISTEKGKQVVVIELQCSQESCEFPFRISAHFSMSDGFKSKKQFIATKTSEEVRENYEIYVEDLKNQDFLLRETFPPGADYLASMKLQELLLEEAINSSTLSQEISAFVELIWAEALGHLDHLLLEPVNNISLNDVSKGEGILLQIKNAMNEGTEAKALKAMMMEFYRIIRHKNGIDYNITKKLLSSKQDLCQLIRDMLNVCETSTSSPNPPSLAKYRALRCKIQAINPNSEEFLNVKQQVLKNNHSDCPVKVLQIYRVGRISETAEFLSNLGNVQSLFHASSVRNFVGILSRGLLLPKIVVEDHGMERTDIGKLGSGIYFSDSISTSTKYSPPSEMDGTRLLAVCNVALGTCLDLYKKDLSLTNAPAGYDSVHGVRKRGNIYSDFEDDEFVVYKTCQVKMRYIVKFCLAGDQVKQFQPGIETELEQDRPATSHCHLQPEDYALPSVNLLNHVKTGLQDTSGNPVPLEDIHIKGRIIDFIAQIVVFQTYTNQNDNSIEAKYVFPLDGTAAVCGFEAFINGKHIVGKVKEKAQAHKEYREAISRGDGAYLMDQDAPDVFTVSVGNLPPKTTVLIKVTYITELSFQNGCITFQMPAAVAPWQQDKALNENTQDTVKKVCVKQIGTKKGGFCVAMSIEMPYSIERIHSWTHTLKIKKTDCKAVIRTVDNSSLDICGFALEIWISQVYLPRMWVEKHPNKESEACMLVFQPKFETRFKGIQLSGEIIICLDCSNSMEGSTLQQAKQIALHVLQMSCFGQRVNVIRFGTNFTEFSSYSKNIKSDLAEVKEFIISATPTMGNTDLWKTLRYLSLLYPSQRERNILLLSDGHIQNESMTFQIVKENVRHTRLFTCGVGSTANHHMLRSLSQYGAGAYEYFDPKSKYNWLKKIESQTSRIFSPGCSSVSIKWQQFDSNAPEPLQAPAQIQSLFNNERLLVYGFIPRCTQATLNALINDQELQAMVSTTELQKTTGTLLHKLTARALIRDYEDGILHENETEHEMKKHTLKVLIINLSVEHSIITQFTSFVAVEKRDVNEVQHAGLPNILELIAEEDIDFLPYMDWEHDTSGHGYVFSNRGVGFGRRKLTTTAAFLSGQLVGTGDIPDSAQRLEGMVLPTAASSRPKRDTAVLALPGWQGADTRIRYSENEQDANEVQHAGLPNIPMAPERLDILPYMDWEHDTSGYGYLFSNRGVGESVPFHEVTSGFSGHLQIGGDNKPKSLQFQSDKELPLVEQCILPDSIGFSFIKTAEVEYDAGATEVGLFASISEPQPKFVMHIQSPLQYKSSKPLARPPFPQRSQATGINFSFQAPCPPPCPPPCGQAPRPPPCPLPGGQAPPPPPCPPPCGQAPPPPPCPPPGGLAPCPPPPPLPGAPAPCPPPPPPGGPAPCPPPCGQAPPPPPCPPPGGLAPCPPPCPPPGGQPPCPPPCPLFGGQAPCSLFGLPPCSPEFTQGLSSYIKSSFTPVGRTLKKANFEAQVTPEVLASPARLRLGSPMLQTAPKRREKLHHRLSKDLVLTAMREKKLGKTLPQMRIQQSPPSAVTWTQIFELQNQDGFWNLSPELGVILDLDVDYLTNIFLAKKGIWSLGPKGREVLQLIATLLVLQFIRYNQQLEGITFKSLMKLDDSPTSSAIHWAFASVKKAVEWVRRTDRQFPAICYRLELGKDWDSATKKLLGIELISTNFPPSI</sequence>
<dbReference type="Gene3D" id="3.40.50.410">
    <property type="entry name" value="von Willebrand factor, type A domain"/>
    <property type="match status" value="1"/>
</dbReference>
<reference evidence="15" key="2">
    <citation type="submission" date="2025-08" db="UniProtKB">
        <authorList>
            <consortium name="Ensembl"/>
        </authorList>
    </citation>
    <scope>IDENTIFICATION</scope>
</reference>
<dbReference type="SMART" id="SM00292">
    <property type="entry name" value="BRCT"/>
    <property type="match status" value="1"/>
</dbReference>
<keyword evidence="3 8" id="KW-0808">Transferase</keyword>
<dbReference type="Gene3D" id="3.40.50.10190">
    <property type="entry name" value="BRCT domain"/>
    <property type="match status" value="1"/>
</dbReference>
<dbReference type="Pfam" id="PF26156">
    <property type="entry name" value="PARP4_MVP-ID"/>
    <property type="match status" value="1"/>
</dbReference>
<dbReference type="FunFam" id="3.90.228.10:FF:000013">
    <property type="entry name" value="Poly [ADP-ribose] polymerase"/>
    <property type="match status" value="1"/>
</dbReference>
<feature type="domain" description="PARP alpha-helical" evidence="13">
    <location>
        <begin position="265"/>
        <end position="393"/>
    </location>
</feature>
<name>A0A8C3I7M3_CHRPI</name>
<dbReference type="InterPro" id="IPR036465">
    <property type="entry name" value="vWFA_dom_sf"/>
</dbReference>
<feature type="domain" description="BRCT" evidence="10">
    <location>
        <begin position="1"/>
        <end position="94"/>
    </location>
</feature>
<dbReference type="PROSITE" id="PS51468">
    <property type="entry name" value="VIT"/>
    <property type="match status" value="1"/>
</dbReference>
<dbReference type="GO" id="GO:0019899">
    <property type="term" value="F:enzyme binding"/>
    <property type="evidence" value="ECO:0007669"/>
    <property type="project" value="Ensembl"/>
</dbReference>
<evidence type="ECO:0000256" key="8">
    <source>
        <dbReference type="RuleBase" id="RU362114"/>
    </source>
</evidence>
<dbReference type="Pfam" id="PF13768">
    <property type="entry name" value="VWA_3"/>
    <property type="match status" value="1"/>
</dbReference>
<dbReference type="Proteomes" id="UP000694380">
    <property type="component" value="Chromosome 1"/>
</dbReference>
<dbReference type="GO" id="GO:0005654">
    <property type="term" value="C:nucleoplasm"/>
    <property type="evidence" value="ECO:0007669"/>
    <property type="project" value="Ensembl"/>
</dbReference>
<dbReference type="GO" id="GO:0005876">
    <property type="term" value="C:spindle microtubule"/>
    <property type="evidence" value="ECO:0007669"/>
    <property type="project" value="Ensembl"/>
</dbReference>
<evidence type="ECO:0000256" key="1">
    <source>
        <dbReference type="ARBA" id="ARBA00004123"/>
    </source>
</evidence>
<dbReference type="CDD" id="cd17726">
    <property type="entry name" value="BRCT_PARP4_like"/>
    <property type="match status" value="1"/>
</dbReference>
<dbReference type="PROSITE" id="PS50234">
    <property type="entry name" value="VWFA"/>
    <property type="match status" value="1"/>
</dbReference>
<dbReference type="InterPro" id="IPR058904">
    <property type="entry name" value="PARP4_MVP-ID"/>
</dbReference>
<dbReference type="Gene3D" id="3.90.228.10">
    <property type="match status" value="1"/>
</dbReference>
<dbReference type="SMART" id="SM00327">
    <property type="entry name" value="VWA"/>
    <property type="match status" value="1"/>
</dbReference>
<proteinExistence type="inferred from homology"/>
<dbReference type="InterPro" id="IPR004102">
    <property type="entry name" value="Poly(ADP-ribose)pol_reg_dom"/>
</dbReference>
<dbReference type="InterPro" id="IPR012317">
    <property type="entry name" value="Poly(ADP-ribose)pol_cat_dom"/>
</dbReference>
<dbReference type="InterPro" id="IPR036420">
    <property type="entry name" value="BRCT_dom_sf"/>
</dbReference>
<protein>
    <recommendedName>
        <fullName evidence="8">Poly [ADP-ribose] polymerase</fullName>
        <shortName evidence="8">PARP</shortName>
        <ecNumber evidence="8">2.4.2.-</ecNumber>
    </recommendedName>
</protein>
<keyword evidence="2 8" id="KW-0328">Glycosyltransferase</keyword>
<evidence type="ECO:0000256" key="4">
    <source>
        <dbReference type="ARBA" id="ARBA00022695"/>
    </source>
</evidence>
<comment type="subcellular location">
    <subcellularLocation>
        <location evidence="1">Nucleus</location>
    </subcellularLocation>
</comment>
<dbReference type="GO" id="GO:0003950">
    <property type="term" value="F:NAD+ poly-ADP-ribosyltransferase activity"/>
    <property type="evidence" value="ECO:0007669"/>
    <property type="project" value="UniProtKB-UniRule"/>
</dbReference>
<dbReference type="PROSITE" id="PS51060">
    <property type="entry name" value="PARP_ALPHA_HD"/>
    <property type="match status" value="1"/>
</dbReference>
<dbReference type="SUPFAM" id="SSF53300">
    <property type="entry name" value="vWA-like"/>
    <property type="match status" value="1"/>
</dbReference>
<dbReference type="GO" id="GO:0006954">
    <property type="term" value="P:inflammatory response"/>
    <property type="evidence" value="ECO:0007669"/>
    <property type="project" value="Ensembl"/>
</dbReference>
<evidence type="ECO:0000256" key="2">
    <source>
        <dbReference type="ARBA" id="ARBA00022676"/>
    </source>
</evidence>
<keyword evidence="5 8" id="KW-0520">NAD</keyword>
<dbReference type="InterPro" id="IPR036616">
    <property type="entry name" value="Poly(ADP-ribose)pol_reg_dom_sf"/>
</dbReference>
<evidence type="ECO:0000259" key="14">
    <source>
        <dbReference type="PROSITE" id="PS51468"/>
    </source>
</evidence>
<keyword evidence="16" id="KW-1185">Reference proteome</keyword>
<dbReference type="Pfam" id="PF00644">
    <property type="entry name" value="PARP"/>
    <property type="match status" value="1"/>
</dbReference>
<feature type="domain" description="VWFA" evidence="11">
    <location>
        <begin position="902"/>
        <end position="1070"/>
    </location>
</feature>
<gene>
    <name evidence="15" type="primary">PARP4</name>
</gene>
<dbReference type="InterPro" id="IPR058905">
    <property type="entry name" value="WGR-like_PARP4"/>
</dbReference>
<evidence type="ECO:0000256" key="7">
    <source>
        <dbReference type="ARBA" id="ARBA00024347"/>
    </source>
</evidence>
<dbReference type="GO" id="GO:0005829">
    <property type="term" value="C:cytosol"/>
    <property type="evidence" value="ECO:0007669"/>
    <property type="project" value="Ensembl"/>
</dbReference>
<dbReference type="InterPro" id="IPR031273">
    <property type="entry name" value="PARP4"/>
</dbReference>
<dbReference type="GeneTree" id="ENSGT00940000160555"/>
<feature type="domain" description="VIT" evidence="14">
    <location>
        <begin position="632"/>
        <end position="760"/>
    </location>
</feature>
<dbReference type="InterPro" id="IPR013694">
    <property type="entry name" value="VIT"/>
</dbReference>
<evidence type="ECO:0000259" key="12">
    <source>
        <dbReference type="PROSITE" id="PS51059"/>
    </source>
</evidence>
<evidence type="ECO:0000259" key="10">
    <source>
        <dbReference type="PROSITE" id="PS50172"/>
    </source>
</evidence>
<dbReference type="PROSITE" id="PS50172">
    <property type="entry name" value="BRCT"/>
    <property type="match status" value="1"/>
</dbReference>
<dbReference type="SUPFAM" id="SSF47587">
    <property type="entry name" value="Domain of poly(ADP-ribose) polymerase"/>
    <property type="match status" value="1"/>
</dbReference>
<reference evidence="15" key="3">
    <citation type="submission" date="2025-09" db="UniProtKB">
        <authorList>
            <consortium name="Ensembl"/>
        </authorList>
    </citation>
    <scope>IDENTIFICATION</scope>
</reference>
<feature type="region of interest" description="Disordered" evidence="9">
    <location>
        <begin position="95"/>
        <end position="148"/>
    </location>
</feature>
<evidence type="ECO:0000259" key="13">
    <source>
        <dbReference type="PROSITE" id="PS51060"/>
    </source>
</evidence>
<dbReference type="Pfam" id="PF08487">
    <property type="entry name" value="VIT"/>
    <property type="match status" value="1"/>
</dbReference>